<feature type="compositionally biased region" description="Basic and acidic residues" evidence="1">
    <location>
        <begin position="133"/>
        <end position="145"/>
    </location>
</feature>
<sequence length="355" mass="38131">MADQDKHCVKCGAPRPKGFVGLVTDMCLACARVHLGVEPTDNHSEQVAQVEKPDDPKSEAEEATGAEQAPSMEEGEQPSRGRKRCIQPSAAKGADGKKLTPACANCKKSKIRCVHRQVIEVDDSNVPPRKRKREVEAHVGERDDAGNDSDASAEVGAEDQSPPPAKRPLRIRLKGRHAEAVIQSAPRPHESDQDVSAAKRQVRGGLRKRKFDEVEEEAPSGPTESKAAAAVSDDGTGTGEASNPPPKRTRRGRKPKAERVAEAVEQAAVRSVSPAPAEVIAATRSPAAAPGTRFLPSFPTDSLEGAAHLSVHTVLSRELQQKLEDAETKWLAAIQSLQAAKQALDSWVEVWNRGQ</sequence>
<dbReference type="Proteomes" id="UP000006701">
    <property type="component" value="Unassembled WGS sequence"/>
</dbReference>
<dbReference type="STRING" id="344612.A1CB47"/>
<feature type="region of interest" description="Disordered" evidence="1">
    <location>
        <begin position="41"/>
        <end position="101"/>
    </location>
</feature>
<dbReference type="EMBL" id="DS027049">
    <property type="protein sequence ID" value="EAW12965.1"/>
    <property type="molecule type" value="Genomic_DNA"/>
</dbReference>
<dbReference type="HOGENOM" id="CLU_776321_0_0_1"/>
<name>A1CB47_ASPCL</name>
<organism evidence="2 3">
    <name type="scientific">Aspergillus clavatus (strain ATCC 1007 / CBS 513.65 / DSM 816 / NCTC 3887 / NRRL 1 / QM 1276 / 107)</name>
    <dbReference type="NCBI Taxonomy" id="344612"/>
    <lineage>
        <taxon>Eukaryota</taxon>
        <taxon>Fungi</taxon>
        <taxon>Dikarya</taxon>
        <taxon>Ascomycota</taxon>
        <taxon>Pezizomycotina</taxon>
        <taxon>Eurotiomycetes</taxon>
        <taxon>Eurotiomycetidae</taxon>
        <taxon>Eurotiales</taxon>
        <taxon>Aspergillaceae</taxon>
        <taxon>Aspergillus</taxon>
        <taxon>Aspergillus subgen. Fumigati</taxon>
    </lineage>
</organism>
<accession>A1CB47</accession>
<gene>
    <name evidence="2" type="ORF">ACLA_014020</name>
</gene>
<dbReference type="OMA" id="TPACANC"/>
<protein>
    <submittedName>
        <fullName evidence="2">Uncharacterized protein</fullName>
    </submittedName>
</protein>
<dbReference type="AlphaFoldDB" id="A1CB47"/>
<feature type="compositionally biased region" description="Basic residues" evidence="1">
    <location>
        <begin position="200"/>
        <end position="209"/>
    </location>
</feature>
<feature type="compositionally biased region" description="Low complexity" evidence="1">
    <location>
        <begin position="263"/>
        <end position="273"/>
    </location>
</feature>
<dbReference type="OrthoDB" id="4481893at2759"/>
<proteinExistence type="predicted"/>
<dbReference type="GeneID" id="4706273"/>
<reference evidence="2 3" key="1">
    <citation type="journal article" date="2008" name="PLoS Genet.">
        <title>Genomic islands in the pathogenic filamentous fungus Aspergillus fumigatus.</title>
        <authorList>
            <person name="Fedorova N.D."/>
            <person name="Khaldi N."/>
            <person name="Joardar V.S."/>
            <person name="Maiti R."/>
            <person name="Amedeo P."/>
            <person name="Anderson M.J."/>
            <person name="Crabtree J."/>
            <person name="Silva J.C."/>
            <person name="Badger J.H."/>
            <person name="Albarraq A."/>
            <person name="Angiuoli S."/>
            <person name="Bussey H."/>
            <person name="Bowyer P."/>
            <person name="Cotty P.J."/>
            <person name="Dyer P.S."/>
            <person name="Egan A."/>
            <person name="Galens K."/>
            <person name="Fraser-Liggett C.M."/>
            <person name="Haas B.J."/>
            <person name="Inman J.M."/>
            <person name="Kent R."/>
            <person name="Lemieux S."/>
            <person name="Malavazi I."/>
            <person name="Orvis J."/>
            <person name="Roemer T."/>
            <person name="Ronning C.M."/>
            <person name="Sundaram J.P."/>
            <person name="Sutton G."/>
            <person name="Turner G."/>
            <person name="Venter J.C."/>
            <person name="White O.R."/>
            <person name="Whitty B.R."/>
            <person name="Youngman P."/>
            <person name="Wolfe K.H."/>
            <person name="Goldman G.H."/>
            <person name="Wortman J.R."/>
            <person name="Jiang B."/>
            <person name="Denning D.W."/>
            <person name="Nierman W.C."/>
        </authorList>
    </citation>
    <scope>NUCLEOTIDE SEQUENCE [LARGE SCALE GENOMIC DNA]</scope>
    <source>
        <strain evidence="3">ATCC 1007 / CBS 513.65 / DSM 816 / NCTC 3887 / NRRL 1</strain>
    </source>
</reference>
<dbReference type="VEuPathDB" id="FungiDB:ACLA_014020"/>
<dbReference type="KEGG" id="act:ACLA_014020"/>
<feature type="region of interest" description="Disordered" evidence="1">
    <location>
        <begin position="124"/>
        <end position="274"/>
    </location>
</feature>
<keyword evidence="3" id="KW-1185">Reference proteome</keyword>
<dbReference type="RefSeq" id="XP_001274391.1">
    <property type="nucleotide sequence ID" value="XM_001274390.1"/>
</dbReference>
<evidence type="ECO:0000313" key="3">
    <source>
        <dbReference type="Proteomes" id="UP000006701"/>
    </source>
</evidence>
<evidence type="ECO:0000313" key="2">
    <source>
        <dbReference type="EMBL" id="EAW12965.1"/>
    </source>
</evidence>
<feature type="compositionally biased region" description="Basic and acidic residues" evidence="1">
    <location>
        <begin position="51"/>
        <end position="60"/>
    </location>
</feature>
<evidence type="ECO:0000256" key="1">
    <source>
        <dbReference type="SAM" id="MobiDB-lite"/>
    </source>
</evidence>